<evidence type="ECO:0000259" key="3">
    <source>
        <dbReference type="Pfam" id="PF00296"/>
    </source>
</evidence>
<dbReference type="Proteomes" id="UP000199031">
    <property type="component" value="Unassembled WGS sequence"/>
</dbReference>
<comment type="similarity">
    <text evidence="1">To bacterial alkanal monooxygenase alpha and beta chains.</text>
</comment>
<sequence length="336" mass="36847">MSKKKIAYSVLDLAAVTEGSTPEHSFKKSLKLAQYTESLGYTRYWLAEHHNMASIASSATSVLIGYIAGGTKTIRVGSGGIMLPNHSSLIIAEQFGTLGSLYPGRIDLGLGRAPGTDQLTAMVIRKSNNLRAEDFPQQVMELKTYFSKENSTAKVRAIPGEGVDIPMWILGSSTDSAHLAAYFGMPYAFAGHFAPAQMQTAFSIYTNEFKPSEQLKEPYIMACVNAIVAGTDDEANYLATSAYQAFLGILRDKRQLLQPPVKNMNDLWTDVEAAHVMQMLSGSFIGSASTIQKDIQSFVAQTGVDELMFNAHIYDFDAKMHSYKLVSEVMQSEFEV</sequence>
<dbReference type="EMBL" id="FOXQ01000005">
    <property type="protein sequence ID" value="SFQ10318.1"/>
    <property type="molecule type" value="Genomic_DNA"/>
</dbReference>
<evidence type="ECO:0000313" key="5">
    <source>
        <dbReference type="Proteomes" id="UP000199031"/>
    </source>
</evidence>
<dbReference type="CDD" id="cd00347">
    <property type="entry name" value="Flavin_utilizing_monoxygenases"/>
    <property type="match status" value="1"/>
</dbReference>
<name>A0A1I5VRX7_9BACT</name>
<dbReference type="InterPro" id="IPR050766">
    <property type="entry name" value="Bact_Lucif_Oxidored"/>
</dbReference>
<organism evidence="4 5">
    <name type="scientific">Parafilimonas terrae</name>
    <dbReference type="NCBI Taxonomy" id="1465490"/>
    <lineage>
        <taxon>Bacteria</taxon>
        <taxon>Pseudomonadati</taxon>
        <taxon>Bacteroidota</taxon>
        <taxon>Chitinophagia</taxon>
        <taxon>Chitinophagales</taxon>
        <taxon>Chitinophagaceae</taxon>
        <taxon>Parafilimonas</taxon>
    </lineage>
</organism>
<dbReference type="GO" id="GO:0016705">
    <property type="term" value="F:oxidoreductase activity, acting on paired donors, with incorporation or reduction of molecular oxygen"/>
    <property type="evidence" value="ECO:0007669"/>
    <property type="project" value="InterPro"/>
</dbReference>
<dbReference type="PANTHER" id="PTHR30137:SF6">
    <property type="entry name" value="LUCIFERASE-LIKE MONOOXYGENASE"/>
    <property type="match status" value="1"/>
</dbReference>
<gene>
    <name evidence="4" type="ORF">SAMN05444277_105157</name>
</gene>
<dbReference type="OrthoDB" id="9780518at2"/>
<evidence type="ECO:0000256" key="2">
    <source>
        <dbReference type="ARBA" id="ARBA00074555"/>
    </source>
</evidence>
<dbReference type="RefSeq" id="WP_090657956.1">
    <property type="nucleotide sequence ID" value="NZ_FOXQ01000005.1"/>
</dbReference>
<dbReference type="AlphaFoldDB" id="A0A1I5VRX7"/>
<proteinExistence type="predicted"/>
<dbReference type="InterPro" id="IPR019949">
    <property type="entry name" value="CmoO-like"/>
</dbReference>
<dbReference type="Pfam" id="PF00296">
    <property type="entry name" value="Bac_luciferase"/>
    <property type="match status" value="1"/>
</dbReference>
<dbReference type="STRING" id="1465490.SAMN05444277_105157"/>
<protein>
    <recommendedName>
        <fullName evidence="2">Luciferase-like monooxygenase</fullName>
    </recommendedName>
</protein>
<evidence type="ECO:0000313" key="4">
    <source>
        <dbReference type="EMBL" id="SFQ10318.1"/>
    </source>
</evidence>
<dbReference type="GO" id="GO:0005829">
    <property type="term" value="C:cytosol"/>
    <property type="evidence" value="ECO:0007669"/>
    <property type="project" value="TreeGrafter"/>
</dbReference>
<accession>A0A1I5VRX7</accession>
<dbReference type="InterPro" id="IPR011251">
    <property type="entry name" value="Luciferase-like_dom"/>
</dbReference>
<dbReference type="FunFam" id="3.20.20.30:FF:000002">
    <property type="entry name" value="LLM class flavin-dependent oxidoreductase"/>
    <property type="match status" value="1"/>
</dbReference>
<reference evidence="4 5" key="1">
    <citation type="submission" date="2016-10" db="EMBL/GenBank/DDBJ databases">
        <authorList>
            <person name="de Groot N.N."/>
        </authorList>
    </citation>
    <scope>NUCLEOTIDE SEQUENCE [LARGE SCALE GENOMIC DNA]</scope>
    <source>
        <strain evidence="4 5">DSM 28286</strain>
    </source>
</reference>
<dbReference type="Gene3D" id="3.20.20.30">
    <property type="entry name" value="Luciferase-like domain"/>
    <property type="match status" value="1"/>
</dbReference>
<dbReference type="InterPro" id="IPR036661">
    <property type="entry name" value="Luciferase-like_sf"/>
</dbReference>
<feature type="domain" description="Luciferase-like" evidence="3">
    <location>
        <begin position="11"/>
        <end position="305"/>
    </location>
</feature>
<keyword evidence="5" id="KW-1185">Reference proteome</keyword>
<dbReference type="NCBIfam" id="TIGR03558">
    <property type="entry name" value="oxido_grp_1"/>
    <property type="match status" value="1"/>
</dbReference>
<dbReference type="SUPFAM" id="SSF51679">
    <property type="entry name" value="Bacterial luciferase-like"/>
    <property type="match status" value="1"/>
</dbReference>
<evidence type="ECO:0000256" key="1">
    <source>
        <dbReference type="ARBA" id="ARBA00007789"/>
    </source>
</evidence>
<dbReference type="PANTHER" id="PTHR30137">
    <property type="entry name" value="LUCIFERASE-LIKE MONOOXYGENASE"/>
    <property type="match status" value="1"/>
</dbReference>